<evidence type="ECO:0000313" key="2">
    <source>
        <dbReference type="EMBL" id="MBB4118873.1"/>
    </source>
</evidence>
<keyword evidence="1" id="KW-0472">Membrane</keyword>
<dbReference type="EMBL" id="JACIFO010000004">
    <property type="protein sequence ID" value="MBB4118873.1"/>
    <property type="molecule type" value="Genomic_DNA"/>
</dbReference>
<gene>
    <name evidence="2" type="ORF">GGR32_001164</name>
</gene>
<feature type="transmembrane region" description="Helical" evidence="1">
    <location>
        <begin position="44"/>
        <end position="62"/>
    </location>
</feature>
<dbReference type="Proteomes" id="UP000553034">
    <property type="component" value="Unassembled WGS sequence"/>
</dbReference>
<protein>
    <submittedName>
        <fullName evidence="2">Putative membrane protein</fullName>
    </submittedName>
</protein>
<reference evidence="2 3" key="1">
    <citation type="submission" date="2020-08" db="EMBL/GenBank/DDBJ databases">
        <title>Genomic Encyclopedia of Type Strains, Phase IV (KMG-IV): sequencing the most valuable type-strain genomes for metagenomic binning, comparative biology and taxonomic classification.</title>
        <authorList>
            <person name="Goeker M."/>
        </authorList>
    </citation>
    <scope>NUCLEOTIDE SEQUENCE [LARGE SCALE GENOMIC DNA]</scope>
    <source>
        <strain evidence="2 3">DSM 29568</strain>
    </source>
</reference>
<sequence length="65" mass="7095">MMKNTLKTVLLLLGILLSLYGLLSLFYPELLMLEILSSSDNTKQAVAILALGVLTLLSGLGFKKR</sequence>
<keyword evidence="3" id="KW-1185">Reference proteome</keyword>
<accession>A0A840EQK3</accession>
<name>A0A840EQK3_9FLAO</name>
<organism evidence="2 3">
    <name type="scientific">Mesonia hippocampi</name>
    <dbReference type="NCBI Taxonomy" id="1628250"/>
    <lineage>
        <taxon>Bacteria</taxon>
        <taxon>Pseudomonadati</taxon>
        <taxon>Bacteroidota</taxon>
        <taxon>Flavobacteriia</taxon>
        <taxon>Flavobacteriales</taxon>
        <taxon>Flavobacteriaceae</taxon>
        <taxon>Mesonia</taxon>
    </lineage>
</organism>
<proteinExistence type="predicted"/>
<keyword evidence="1" id="KW-0812">Transmembrane</keyword>
<keyword evidence="1" id="KW-1133">Transmembrane helix</keyword>
<dbReference type="AlphaFoldDB" id="A0A840EQK3"/>
<dbReference type="RefSeq" id="WP_183477233.1">
    <property type="nucleotide sequence ID" value="NZ_JACIFO010000004.1"/>
</dbReference>
<comment type="caution">
    <text evidence="2">The sequence shown here is derived from an EMBL/GenBank/DDBJ whole genome shotgun (WGS) entry which is preliminary data.</text>
</comment>
<evidence type="ECO:0000313" key="3">
    <source>
        <dbReference type="Proteomes" id="UP000553034"/>
    </source>
</evidence>
<evidence type="ECO:0000256" key="1">
    <source>
        <dbReference type="SAM" id="Phobius"/>
    </source>
</evidence>